<evidence type="ECO:0000313" key="1">
    <source>
        <dbReference type="EMBL" id="KAJ0048997.1"/>
    </source>
</evidence>
<keyword evidence="2" id="KW-1185">Reference proteome</keyword>
<dbReference type="Proteomes" id="UP001163603">
    <property type="component" value="Chromosome 2"/>
</dbReference>
<comment type="caution">
    <text evidence="1">The sequence shown here is derived from an EMBL/GenBank/DDBJ whole genome shotgun (WGS) entry which is preliminary data.</text>
</comment>
<evidence type="ECO:0000313" key="2">
    <source>
        <dbReference type="Proteomes" id="UP001163603"/>
    </source>
</evidence>
<name>A0ACC0ZEY6_9ROSI</name>
<reference evidence="2" key="1">
    <citation type="journal article" date="2023" name="G3 (Bethesda)">
        <title>Genome assembly and association tests identify interacting loci associated with vigor, precocity, and sex in interspecific pistachio rootstocks.</title>
        <authorList>
            <person name="Palmer W."/>
            <person name="Jacygrad E."/>
            <person name="Sagayaradj S."/>
            <person name="Cavanaugh K."/>
            <person name="Han R."/>
            <person name="Bertier L."/>
            <person name="Beede B."/>
            <person name="Kafkas S."/>
            <person name="Golino D."/>
            <person name="Preece J."/>
            <person name="Michelmore R."/>
        </authorList>
    </citation>
    <scope>NUCLEOTIDE SEQUENCE [LARGE SCALE GENOMIC DNA]</scope>
</reference>
<accession>A0ACC0ZEY6</accession>
<proteinExistence type="predicted"/>
<sequence>MLKVIMPIWYLKISIKCAAIISFFISDVRGKLLKNWEGSIIYLKNSGLGGGVDGNWKQHS</sequence>
<gene>
    <name evidence="1" type="ORF">Pint_15558</name>
</gene>
<organism evidence="1 2">
    <name type="scientific">Pistacia integerrima</name>
    <dbReference type="NCBI Taxonomy" id="434235"/>
    <lineage>
        <taxon>Eukaryota</taxon>
        <taxon>Viridiplantae</taxon>
        <taxon>Streptophyta</taxon>
        <taxon>Embryophyta</taxon>
        <taxon>Tracheophyta</taxon>
        <taxon>Spermatophyta</taxon>
        <taxon>Magnoliopsida</taxon>
        <taxon>eudicotyledons</taxon>
        <taxon>Gunneridae</taxon>
        <taxon>Pentapetalae</taxon>
        <taxon>rosids</taxon>
        <taxon>malvids</taxon>
        <taxon>Sapindales</taxon>
        <taxon>Anacardiaceae</taxon>
        <taxon>Pistacia</taxon>
    </lineage>
</organism>
<protein>
    <submittedName>
        <fullName evidence="1">Uncharacterized protein</fullName>
    </submittedName>
</protein>
<dbReference type="EMBL" id="CM047737">
    <property type="protein sequence ID" value="KAJ0048997.1"/>
    <property type="molecule type" value="Genomic_DNA"/>
</dbReference>